<dbReference type="InterPro" id="IPR005162">
    <property type="entry name" value="Retrotrans_gag_dom"/>
</dbReference>
<dbReference type="Pfam" id="PF08284">
    <property type="entry name" value="RVP_2"/>
    <property type="match status" value="1"/>
</dbReference>
<dbReference type="GO" id="GO:0015074">
    <property type="term" value="P:DNA integration"/>
    <property type="evidence" value="ECO:0007669"/>
    <property type="project" value="InterPro"/>
</dbReference>
<dbReference type="PANTHER" id="PTHR37984">
    <property type="entry name" value="PROTEIN CBG26694"/>
    <property type="match status" value="1"/>
</dbReference>
<protein>
    <submittedName>
        <fullName evidence="3">Putative reverse transcriptase domain-containing protein</fullName>
    </submittedName>
</protein>
<sequence>MSSDNAQAAVTYTSISSDSNGPSWGIPLMNAGELPKMDPYDEVAQQGQIPPLSHTYVSNPIELDEHVPVYVPKPEHKEYHAPSDDDIQVEDQPYADDASSTAEPPRYIDDTNSMEEDPEEDPSEEHELEDDDEDLEEDPNEEHEPKDEDTKEEEPSEGSDETEPFEENETAGTPPPPRHCGARISIRPQTPMATSTQALIDAFATGSPPFLLPPTSLAYDQTPLGHKAAMILESHVVVVTRAPRGQYDFVNTVVAGQSLVRSPGHDAWTIARAADRAEDFGYVKALHAFEHRMMTSIEEVNLRISYQAQVRRQENKGQRTAYKTGLQERQSPEDLVVTQMMRIYALEARAQTDTVEDASSSWTLKKKLTDKYCLKGEIKKLEIKLWNLRVKGNDVAAYTQRFQELALMFTKFLADETEKVDKYISGLPDNIHGNFMSTRPKTLDDAIELASDLMDQKLCTYAERQNDNKRKNRENGNGNGVAQGRAYTLGGSDASSESNVITSMFLLNNRYATILFDTGADRSFVSTTFSALIDITPTTLENHYDVELANGKIIGGEKEEAAFQLIKQNLCSAPILALPKGSENFIVYYDASHKVLGAVLMQNEKVTAYASRQLKIHKKNYTTHDLELGVVVFALKMWRHYLYRTRKERSRPLRVRALVITMSLNLPKKIRKAQTEALKPKNLSAEDVGALHKALGTRLDMSMAYHSQTEGQSERMIQTLEDMLRACVIDFRKSWDRHLPLVEFSYNNSYHTSIKATPFEALYGRKCRLPVCREEVGDAQLTGPKIIHETTKKIVQIKSRIQAAHDRQKSYVDLKRNPMDFQVSNRVMLKVLLWKGVVRFGKRGKLNLKHIGPFKVLSKVRDVAYRLELP</sequence>
<feature type="region of interest" description="Disordered" evidence="1">
    <location>
        <begin position="464"/>
        <end position="484"/>
    </location>
</feature>
<reference evidence="3" key="1">
    <citation type="journal article" date="2019" name="Sci. Rep.">
        <title>Draft genome of Tanacetum cinerariifolium, the natural source of mosquito coil.</title>
        <authorList>
            <person name="Yamashiro T."/>
            <person name="Shiraishi A."/>
            <person name="Satake H."/>
            <person name="Nakayama K."/>
        </authorList>
    </citation>
    <scope>NUCLEOTIDE SEQUENCE</scope>
</reference>
<dbReference type="EMBL" id="BKCJ010005026">
    <property type="protein sequence ID" value="GEU64466.1"/>
    <property type="molecule type" value="Genomic_DNA"/>
</dbReference>
<evidence type="ECO:0000259" key="2">
    <source>
        <dbReference type="PROSITE" id="PS50994"/>
    </source>
</evidence>
<proteinExistence type="predicted"/>
<dbReference type="Pfam" id="PF17919">
    <property type="entry name" value="RT_RNaseH_2"/>
    <property type="match status" value="1"/>
</dbReference>
<dbReference type="InterPro" id="IPR001584">
    <property type="entry name" value="Integrase_cat-core"/>
</dbReference>
<dbReference type="GO" id="GO:0003676">
    <property type="term" value="F:nucleic acid binding"/>
    <property type="evidence" value="ECO:0007669"/>
    <property type="project" value="InterPro"/>
</dbReference>
<dbReference type="PROSITE" id="PS50994">
    <property type="entry name" value="INTEGRASE"/>
    <property type="match status" value="1"/>
</dbReference>
<dbReference type="AlphaFoldDB" id="A0A6L2LRQ5"/>
<dbReference type="InterPro" id="IPR041577">
    <property type="entry name" value="RT_RNaseH_2"/>
</dbReference>
<organism evidence="3">
    <name type="scientific">Tanacetum cinerariifolium</name>
    <name type="common">Dalmatian daisy</name>
    <name type="synonym">Chrysanthemum cinerariifolium</name>
    <dbReference type="NCBI Taxonomy" id="118510"/>
    <lineage>
        <taxon>Eukaryota</taxon>
        <taxon>Viridiplantae</taxon>
        <taxon>Streptophyta</taxon>
        <taxon>Embryophyta</taxon>
        <taxon>Tracheophyta</taxon>
        <taxon>Spermatophyta</taxon>
        <taxon>Magnoliopsida</taxon>
        <taxon>eudicotyledons</taxon>
        <taxon>Gunneridae</taxon>
        <taxon>Pentapetalae</taxon>
        <taxon>asterids</taxon>
        <taxon>campanulids</taxon>
        <taxon>Asterales</taxon>
        <taxon>Asteraceae</taxon>
        <taxon>Asteroideae</taxon>
        <taxon>Anthemideae</taxon>
        <taxon>Anthemidinae</taxon>
        <taxon>Tanacetum</taxon>
    </lineage>
</organism>
<dbReference type="InterPro" id="IPR056924">
    <property type="entry name" value="SH3_Tf2-1"/>
</dbReference>
<evidence type="ECO:0000256" key="1">
    <source>
        <dbReference type="SAM" id="MobiDB-lite"/>
    </source>
</evidence>
<dbReference type="InterPro" id="IPR036397">
    <property type="entry name" value="RNaseH_sf"/>
</dbReference>
<dbReference type="GO" id="GO:0003964">
    <property type="term" value="F:RNA-directed DNA polymerase activity"/>
    <property type="evidence" value="ECO:0007669"/>
    <property type="project" value="UniProtKB-KW"/>
</dbReference>
<evidence type="ECO:0000313" key="3">
    <source>
        <dbReference type="EMBL" id="GEU64466.1"/>
    </source>
</evidence>
<keyword evidence="3" id="KW-0548">Nucleotidyltransferase</keyword>
<dbReference type="Pfam" id="PF24626">
    <property type="entry name" value="SH3_Tf2-1"/>
    <property type="match status" value="1"/>
</dbReference>
<dbReference type="SUPFAM" id="SSF53098">
    <property type="entry name" value="Ribonuclease H-like"/>
    <property type="match status" value="1"/>
</dbReference>
<feature type="compositionally biased region" description="Basic and acidic residues" evidence="1">
    <location>
        <begin position="63"/>
        <end position="83"/>
    </location>
</feature>
<name>A0A6L2LRQ5_TANCI</name>
<dbReference type="PANTHER" id="PTHR37984:SF15">
    <property type="entry name" value="INTEGRASE CATALYTIC DOMAIN-CONTAINING PROTEIN"/>
    <property type="match status" value="1"/>
</dbReference>
<dbReference type="Pfam" id="PF03732">
    <property type="entry name" value="Retrotrans_gag"/>
    <property type="match status" value="1"/>
</dbReference>
<comment type="caution">
    <text evidence="3">The sequence shown here is derived from an EMBL/GenBank/DDBJ whole genome shotgun (WGS) entry which is preliminary data.</text>
</comment>
<dbReference type="InterPro" id="IPR050951">
    <property type="entry name" value="Retrovirus_Pol_polyprotein"/>
</dbReference>
<dbReference type="InterPro" id="IPR043502">
    <property type="entry name" value="DNA/RNA_pol_sf"/>
</dbReference>
<feature type="compositionally biased region" description="Acidic residues" evidence="1">
    <location>
        <begin position="150"/>
        <end position="169"/>
    </location>
</feature>
<feature type="region of interest" description="Disordered" evidence="1">
    <location>
        <begin position="1"/>
        <end position="184"/>
    </location>
</feature>
<keyword evidence="3" id="KW-0808">Transferase</keyword>
<feature type="compositionally biased region" description="Polar residues" evidence="1">
    <location>
        <begin position="1"/>
        <end position="22"/>
    </location>
</feature>
<dbReference type="Gene3D" id="3.30.420.10">
    <property type="entry name" value="Ribonuclease H-like superfamily/Ribonuclease H"/>
    <property type="match status" value="1"/>
</dbReference>
<feature type="domain" description="Integrase catalytic" evidence="2">
    <location>
        <begin position="575"/>
        <end position="766"/>
    </location>
</feature>
<keyword evidence="3" id="KW-0695">RNA-directed DNA polymerase</keyword>
<dbReference type="InterPro" id="IPR012337">
    <property type="entry name" value="RNaseH-like_sf"/>
</dbReference>
<accession>A0A6L2LRQ5</accession>
<feature type="compositionally biased region" description="Acidic residues" evidence="1">
    <location>
        <begin position="112"/>
        <end position="141"/>
    </location>
</feature>
<gene>
    <name evidence="3" type="ORF">Tci_036444</name>
</gene>
<dbReference type="SUPFAM" id="SSF56672">
    <property type="entry name" value="DNA/RNA polymerases"/>
    <property type="match status" value="1"/>
</dbReference>